<dbReference type="Proteomes" id="UP000037923">
    <property type="component" value="Unassembled WGS sequence"/>
</dbReference>
<keyword evidence="4" id="KW-1185">Reference proteome</keyword>
<feature type="compositionally biased region" description="Basic and acidic residues" evidence="2">
    <location>
        <begin position="363"/>
        <end position="375"/>
    </location>
</feature>
<feature type="region of interest" description="Disordered" evidence="2">
    <location>
        <begin position="360"/>
        <end position="386"/>
    </location>
</feature>
<feature type="coiled-coil region" evidence="1">
    <location>
        <begin position="122"/>
        <end position="149"/>
    </location>
</feature>
<sequence>MSSSSSRAAESSPTPLPWELLFQRITTECDAMRAEVLETQQRVHDELLPRLEQVNASCDACDVTLRGILTALRRSTGEPSFISAGSTLTEETPHETRLSGSTNNVEAGADAGSSRTSSSFSSSSIAQRVERLEEQLAALTRNQEIQRRAYNRERQRQMRELDQVRRGVVQMGRCKDQLLVVLRQLQLDKVALLRACSPAGERYSPDSPSPPQQIAARRASLSERDMQPIDSGRLDVNAATLESLETTVKGFELLMAQERAAREAQVQELVSALSRLEPLQAARERNGNVMAHVSSDALRMRRTSDGGAAIQAGESVAANGATCASPSALRNGAERDTSRRLRYPTEVVVSPASTLGALNLADPESHLTDRENEKRSKTRGKSASPTHDAVVLRDRLLRFYALYDPRMIPAVAEVVRQFKGPPEELLAALEMDYDAYGYFSRD</sequence>
<evidence type="ECO:0000256" key="1">
    <source>
        <dbReference type="SAM" id="Coils"/>
    </source>
</evidence>
<dbReference type="AlphaFoldDB" id="A0A0M9G2V3"/>
<keyword evidence="1" id="KW-0175">Coiled coil</keyword>
<dbReference type="OrthoDB" id="251938at2759"/>
<dbReference type="VEuPathDB" id="TriTrypDB:LpyrH10_07_2610"/>
<dbReference type="EMBL" id="LGTL01000007">
    <property type="protein sequence ID" value="KPA81097.1"/>
    <property type="molecule type" value="Genomic_DNA"/>
</dbReference>
<feature type="region of interest" description="Disordered" evidence="2">
    <location>
        <begin position="79"/>
        <end position="122"/>
    </location>
</feature>
<organism evidence="3 4">
    <name type="scientific">Leptomonas pyrrhocoris</name>
    <name type="common">Firebug parasite</name>
    <dbReference type="NCBI Taxonomy" id="157538"/>
    <lineage>
        <taxon>Eukaryota</taxon>
        <taxon>Discoba</taxon>
        <taxon>Euglenozoa</taxon>
        <taxon>Kinetoplastea</taxon>
        <taxon>Metakinetoplastina</taxon>
        <taxon>Trypanosomatida</taxon>
        <taxon>Trypanosomatidae</taxon>
        <taxon>Leishmaniinae</taxon>
        <taxon>Leptomonas</taxon>
    </lineage>
</organism>
<comment type="caution">
    <text evidence="3">The sequence shown here is derived from an EMBL/GenBank/DDBJ whole genome shotgun (WGS) entry which is preliminary data.</text>
</comment>
<reference evidence="3 4" key="1">
    <citation type="submission" date="2015-07" db="EMBL/GenBank/DDBJ databases">
        <title>High-quality genome of monoxenous trypanosomatid Leptomonas pyrrhocoris.</title>
        <authorList>
            <person name="Flegontov P."/>
            <person name="Butenko A."/>
            <person name="Firsov S."/>
            <person name="Vlcek C."/>
            <person name="Logacheva M.D."/>
            <person name="Field M."/>
            <person name="Filatov D."/>
            <person name="Flegontova O."/>
            <person name="Gerasimov E."/>
            <person name="Jackson A.P."/>
            <person name="Kelly S."/>
            <person name="Opperdoes F."/>
            <person name="O'Reilly A."/>
            <person name="Votypka J."/>
            <person name="Yurchenko V."/>
            <person name="Lukes J."/>
        </authorList>
    </citation>
    <scope>NUCLEOTIDE SEQUENCE [LARGE SCALE GENOMIC DNA]</scope>
    <source>
        <strain evidence="3">H10</strain>
    </source>
</reference>
<evidence type="ECO:0000256" key="2">
    <source>
        <dbReference type="SAM" id="MobiDB-lite"/>
    </source>
</evidence>
<gene>
    <name evidence="3" type="ORF">ABB37_04454</name>
</gene>
<dbReference type="RefSeq" id="XP_015659536.1">
    <property type="nucleotide sequence ID" value="XM_015802135.1"/>
</dbReference>
<feature type="compositionally biased region" description="Low complexity" evidence="2">
    <location>
        <begin position="113"/>
        <end position="122"/>
    </location>
</feature>
<dbReference type="GeneID" id="26904745"/>
<evidence type="ECO:0000313" key="3">
    <source>
        <dbReference type="EMBL" id="KPA81097.1"/>
    </source>
</evidence>
<name>A0A0M9G2V3_LEPPY</name>
<accession>A0A0M9G2V3</accession>
<protein>
    <submittedName>
        <fullName evidence="3">Uncharacterized protein</fullName>
    </submittedName>
</protein>
<proteinExistence type="predicted"/>
<evidence type="ECO:0000313" key="4">
    <source>
        <dbReference type="Proteomes" id="UP000037923"/>
    </source>
</evidence>